<comment type="similarity">
    <text evidence="1">Belongs to the beta type-B retroviral polymerase family. HERV class-II K(HML-2) pol subfamily.</text>
</comment>
<dbReference type="InterPro" id="IPR001584">
    <property type="entry name" value="Integrase_cat-core"/>
</dbReference>
<evidence type="ECO:0000256" key="3">
    <source>
        <dbReference type="ARBA" id="ARBA00022679"/>
    </source>
</evidence>
<feature type="region of interest" description="Disordered" evidence="8">
    <location>
        <begin position="1"/>
        <end position="98"/>
    </location>
</feature>
<evidence type="ECO:0000256" key="1">
    <source>
        <dbReference type="ARBA" id="ARBA00010879"/>
    </source>
</evidence>
<keyword evidence="3" id="KW-0808">Transferase</keyword>
<dbReference type="Gene3D" id="3.10.20.370">
    <property type="match status" value="1"/>
</dbReference>
<keyword evidence="6" id="KW-0255">Endonuclease</keyword>
<dbReference type="Pfam" id="PF00665">
    <property type="entry name" value="rve"/>
    <property type="match status" value="1"/>
</dbReference>
<dbReference type="Proteomes" id="UP000694559">
    <property type="component" value="Unplaced"/>
</dbReference>
<dbReference type="CDD" id="cd00303">
    <property type="entry name" value="retropepsin_like"/>
    <property type="match status" value="1"/>
</dbReference>
<dbReference type="Pfam" id="PF08284">
    <property type="entry name" value="RVP_2"/>
    <property type="match status" value="1"/>
</dbReference>
<name>A0A8C6XG21_NAJNA</name>
<dbReference type="GO" id="GO:0016779">
    <property type="term" value="F:nucleotidyltransferase activity"/>
    <property type="evidence" value="ECO:0007669"/>
    <property type="project" value="UniProtKB-KW"/>
</dbReference>
<dbReference type="CDD" id="cd09274">
    <property type="entry name" value="RNase_HI_RT_Ty3"/>
    <property type="match status" value="1"/>
</dbReference>
<dbReference type="InterPro" id="IPR043128">
    <property type="entry name" value="Rev_trsase/Diguanyl_cyclase"/>
</dbReference>
<keyword evidence="5" id="KW-0540">Nuclease</keyword>
<dbReference type="CDD" id="cd01647">
    <property type="entry name" value="RT_LTR"/>
    <property type="match status" value="1"/>
</dbReference>
<reference evidence="10" key="2">
    <citation type="submission" date="2025-09" db="UniProtKB">
        <authorList>
            <consortium name="Ensembl"/>
        </authorList>
    </citation>
    <scope>IDENTIFICATION</scope>
</reference>
<dbReference type="SUPFAM" id="SSF53098">
    <property type="entry name" value="Ribonuclease H-like"/>
    <property type="match status" value="1"/>
</dbReference>
<dbReference type="FunFam" id="3.30.70.270:FF:000003">
    <property type="entry name" value="Transposon Ty3-G Gag-Pol polyprotein"/>
    <property type="match status" value="1"/>
</dbReference>
<dbReference type="Gene3D" id="3.30.420.10">
    <property type="entry name" value="Ribonuclease H-like superfamily/Ribonuclease H"/>
    <property type="match status" value="1"/>
</dbReference>
<dbReference type="GO" id="GO:0015074">
    <property type="term" value="P:DNA integration"/>
    <property type="evidence" value="ECO:0007669"/>
    <property type="project" value="InterPro"/>
</dbReference>
<evidence type="ECO:0000313" key="11">
    <source>
        <dbReference type="Proteomes" id="UP000694559"/>
    </source>
</evidence>
<dbReference type="FunFam" id="3.30.70.270:FF:000020">
    <property type="entry name" value="Transposon Tf2-6 polyprotein-like Protein"/>
    <property type="match status" value="1"/>
</dbReference>
<dbReference type="Gene3D" id="2.40.70.10">
    <property type="entry name" value="Acid Proteases"/>
    <property type="match status" value="1"/>
</dbReference>
<reference evidence="10" key="1">
    <citation type="submission" date="2025-08" db="UniProtKB">
        <authorList>
            <consortium name="Ensembl"/>
        </authorList>
    </citation>
    <scope>IDENTIFICATION</scope>
</reference>
<protein>
    <recommendedName>
        <fullName evidence="2">ribonuclease H</fullName>
        <ecNumber evidence="2">3.1.26.4</ecNumber>
    </recommendedName>
</protein>
<dbReference type="PROSITE" id="PS50994">
    <property type="entry name" value="INTEGRASE"/>
    <property type="match status" value="1"/>
</dbReference>
<evidence type="ECO:0000256" key="4">
    <source>
        <dbReference type="ARBA" id="ARBA00022695"/>
    </source>
</evidence>
<proteinExistence type="inferred from homology"/>
<feature type="domain" description="Integrase catalytic" evidence="9">
    <location>
        <begin position="909"/>
        <end position="1073"/>
    </location>
</feature>
<evidence type="ECO:0000256" key="8">
    <source>
        <dbReference type="SAM" id="MobiDB-lite"/>
    </source>
</evidence>
<dbReference type="Pfam" id="PF17919">
    <property type="entry name" value="RT_RNaseH_2"/>
    <property type="match status" value="1"/>
</dbReference>
<dbReference type="InterPro" id="IPR021109">
    <property type="entry name" value="Peptidase_aspartic_dom_sf"/>
</dbReference>
<accession>A0A8C6XG21</accession>
<dbReference type="InterPro" id="IPR050951">
    <property type="entry name" value="Retrovirus_Pol_polyprotein"/>
</dbReference>
<evidence type="ECO:0000256" key="7">
    <source>
        <dbReference type="ARBA" id="ARBA00023268"/>
    </source>
</evidence>
<dbReference type="InterPro" id="IPR000477">
    <property type="entry name" value="RT_dom"/>
</dbReference>
<dbReference type="Pfam" id="PF24626">
    <property type="entry name" value="SH3_Tf2-1"/>
    <property type="match status" value="1"/>
</dbReference>
<dbReference type="SUPFAM" id="SSF56672">
    <property type="entry name" value="DNA/RNA polymerases"/>
    <property type="match status" value="1"/>
</dbReference>
<dbReference type="InterPro" id="IPR012337">
    <property type="entry name" value="RNaseH-like_sf"/>
</dbReference>
<evidence type="ECO:0000256" key="6">
    <source>
        <dbReference type="ARBA" id="ARBA00022759"/>
    </source>
</evidence>
<dbReference type="GeneTree" id="ENSGT01100000263500"/>
<keyword evidence="6" id="KW-0378">Hydrolase</keyword>
<dbReference type="PANTHER" id="PTHR37984">
    <property type="entry name" value="PROTEIN CBG26694"/>
    <property type="match status" value="1"/>
</dbReference>
<dbReference type="InterPro" id="IPR043502">
    <property type="entry name" value="DNA/RNA_pol_sf"/>
</dbReference>
<organism evidence="10 11">
    <name type="scientific">Naja naja</name>
    <name type="common">Indian cobra</name>
    <dbReference type="NCBI Taxonomy" id="35670"/>
    <lineage>
        <taxon>Eukaryota</taxon>
        <taxon>Metazoa</taxon>
        <taxon>Chordata</taxon>
        <taxon>Craniata</taxon>
        <taxon>Vertebrata</taxon>
        <taxon>Euteleostomi</taxon>
        <taxon>Lepidosauria</taxon>
        <taxon>Squamata</taxon>
        <taxon>Bifurcata</taxon>
        <taxon>Unidentata</taxon>
        <taxon>Episquamata</taxon>
        <taxon>Toxicofera</taxon>
        <taxon>Serpentes</taxon>
        <taxon>Colubroidea</taxon>
        <taxon>Elapidae</taxon>
        <taxon>Elapinae</taxon>
        <taxon>Naja</taxon>
    </lineage>
</organism>
<evidence type="ECO:0000256" key="2">
    <source>
        <dbReference type="ARBA" id="ARBA00012180"/>
    </source>
</evidence>
<feature type="compositionally biased region" description="Low complexity" evidence="8">
    <location>
        <begin position="25"/>
        <end position="72"/>
    </location>
</feature>
<dbReference type="Gene3D" id="3.10.10.10">
    <property type="entry name" value="HIV Type 1 Reverse Transcriptase, subunit A, domain 1"/>
    <property type="match status" value="1"/>
</dbReference>
<evidence type="ECO:0000313" key="10">
    <source>
        <dbReference type="Ensembl" id="ENSNNAP00000013693.1"/>
    </source>
</evidence>
<dbReference type="OrthoDB" id="8000983at2759"/>
<evidence type="ECO:0000259" key="9">
    <source>
        <dbReference type="PROSITE" id="PS50994"/>
    </source>
</evidence>
<sequence>TEEEDLDDEEEEEERAMPSSPGPSSPGSSSLARSPSPAPSSLARPPSPGPSSLARPPSPGSSSLAMPQVSSESQEEQPERRVSVTPRRRGRRRQQQLHQLQAENQGLQQQLLHLAAQLAALNALAAPPPPPRRKCPVAVPDKFSRQPEMFVAFMGQCQLFMAMRPEDFPDDRTRLGFVISLLSGSAARWATPLLVQNSPLLTDCQGFWQHMRLMYKDPIRTQTAARRIKDICQGKRPLQDYIAEFCLLCMDSTWNDAALLDAFQDGLSEELQDELVRVEAPPTLDALVVQCLRIDARLQWRKTRRPVQELPSVWEWLELVFLPNQSRGIQAHVLVDSGATMKFMDQAFVVRFKVPLDPVDLPLQVETIDGRELIAGPIKFATQPLRLTIGAHEEAIHFYVTADLHFPLVLGMAWLWTHDPQVAWSQNAVSFPSLQCVDHICHACAGQDVSTPVVSLPPELRDFADVFSEKEADGLPPHRPYDCPVDLLPNASLPVEWFIRPSSSPLAAPVLFVKKKTGDLRLCCNYCRLNAITVRNRYPLPLILELMERLREATIFTKGDEWKTAFGTRYSHFEYTVMPFGLTNAPAVFQHFMNDVFRDMLDKFVVVYLDYILIYSWSRESHLQQVRLVLQRVRKHQLYVKLEKCLFFQTSIEFLGHIIAPEGIAMDPRKVEALCSWEPLRRVKDVQRLLGFANYYRIFIPGFAMLTFPLTQLLWKKVLFQWGPPQQQAFEALKKAFVTEPILRHPNPHRPFVVEMDTSNVAIGAVLLQALVAGGTLFPCAYYLRKLNPSERNYTIWEKELLAIKAAFEAWRHHLEGPRHQIEVRTDHRNLEHLTTARKLNQQQIRWSLFFAWFNFHVTYIPSGHNRRADALSRKPEYLCPKDSPPSADGAASRKPWLQPRRVHLLVSSTLYPLQTDHGGVISMDFLTHLPLSYGFTTVLVVVDMLTKMAHFIPCRALPTARTTARLFVKHIFCLHGLPDRVVSDRGMQFTAQFWKSLMTALQVQVCLSSSHHPETDGGMEKVIGILGQYLRCFVNQRQTDWADYLALAEFAFNISQHTSTQVTPFYTNVGYHPWFFPLTPSDSPVPEAQDFLSELYAVQQLVRQHLIQAKEDYKRYADRSRWVTPPLAVGDRVWLSTKHLPADRPVKKLAHRFVGPNPIEAVINPVAYRLTLPRSMKIHPVFHRSLLVPEAPSC</sequence>
<dbReference type="GO" id="GO:0003676">
    <property type="term" value="F:nucleic acid binding"/>
    <property type="evidence" value="ECO:0007669"/>
    <property type="project" value="InterPro"/>
</dbReference>
<keyword evidence="11" id="KW-1185">Reference proteome</keyword>
<dbReference type="GO" id="GO:0004523">
    <property type="term" value="F:RNA-DNA hybrid ribonuclease activity"/>
    <property type="evidence" value="ECO:0007669"/>
    <property type="project" value="UniProtKB-EC"/>
</dbReference>
<dbReference type="AlphaFoldDB" id="A0A8C6XG21"/>
<dbReference type="Gene3D" id="3.30.70.270">
    <property type="match status" value="2"/>
</dbReference>
<feature type="compositionally biased region" description="Acidic residues" evidence="8">
    <location>
        <begin position="1"/>
        <end position="14"/>
    </location>
</feature>
<keyword evidence="4" id="KW-0548">Nucleotidyltransferase</keyword>
<dbReference type="InterPro" id="IPR032549">
    <property type="entry name" value="DUF4939"/>
</dbReference>
<evidence type="ECO:0000256" key="5">
    <source>
        <dbReference type="ARBA" id="ARBA00022722"/>
    </source>
</evidence>
<dbReference type="InterPro" id="IPR056924">
    <property type="entry name" value="SH3_Tf2-1"/>
</dbReference>
<dbReference type="InterPro" id="IPR041577">
    <property type="entry name" value="RT_RNaseH_2"/>
</dbReference>
<keyword evidence="7" id="KW-0511">Multifunctional enzyme</keyword>
<feature type="compositionally biased region" description="Basic residues" evidence="8">
    <location>
        <begin position="86"/>
        <end position="95"/>
    </location>
</feature>
<dbReference type="EC" id="3.1.26.4" evidence="2"/>
<dbReference type="OMA" id="HICHACA"/>
<dbReference type="Pfam" id="PF00078">
    <property type="entry name" value="RVT_1"/>
    <property type="match status" value="1"/>
</dbReference>
<dbReference type="PANTHER" id="PTHR37984:SF5">
    <property type="entry name" value="PROTEIN NYNRIN-LIKE"/>
    <property type="match status" value="1"/>
</dbReference>
<dbReference type="InterPro" id="IPR036397">
    <property type="entry name" value="RNaseH_sf"/>
</dbReference>
<dbReference type="Ensembl" id="ENSNNAT00000014344.1">
    <property type="protein sequence ID" value="ENSNNAP00000013693.1"/>
    <property type="gene ID" value="ENSNNAG00000009214.1"/>
</dbReference>
<dbReference type="Pfam" id="PF16297">
    <property type="entry name" value="DUF4939"/>
    <property type="match status" value="1"/>
</dbReference>